<feature type="transmembrane region" description="Helical" evidence="8">
    <location>
        <begin position="48"/>
        <end position="68"/>
    </location>
</feature>
<evidence type="ECO:0000256" key="5">
    <source>
        <dbReference type="ARBA" id="ARBA00022692"/>
    </source>
</evidence>
<comment type="similarity">
    <text evidence="3">Belongs to the amino acid-polyamine-organocation (APC) superfamily.</text>
</comment>
<feature type="transmembrane region" description="Helical" evidence="8">
    <location>
        <begin position="366"/>
        <end position="393"/>
    </location>
</feature>
<feature type="transmembrane region" description="Helical" evidence="8">
    <location>
        <begin position="338"/>
        <end position="360"/>
    </location>
</feature>
<evidence type="ECO:0000256" key="1">
    <source>
        <dbReference type="ARBA" id="ARBA00002249"/>
    </source>
</evidence>
<keyword evidence="7 8" id="KW-0472">Membrane</keyword>
<evidence type="ECO:0000256" key="6">
    <source>
        <dbReference type="ARBA" id="ARBA00022989"/>
    </source>
</evidence>
<feature type="transmembrane region" description="Helical" evidence="8">
    <location>
        <begin position="126"/>
        <end position="147"/>
    </location>
</feature>
<dbReference type="Proteomes" id="UP000193964">
    <property type="component" value="Unassembled WGS sequence"/>
</dbReference>
<evidence type="ECO:0008006" key="11">
    <source>
        <dbReference type="Google" id="ProtNLM"/>
    </source>
</evidence>
<comment type="caution">
    <text evidence="9">The sequence shown here is derived from an EMBL/GenBank/DDBJ whole genome shotgun (WGS) entry which is preliminary data.</text>
</comment>
<dbReference type="PANTHER" id="PTHR42770">
    <property type="entry name" value="AMINO ACID TRANSPORTER-RELATED"/>
    <property type="match status" value="1"/>
</dbReference>
<dbReference type="AlphaFoldDB" id="A0A1X2F1J5"/>
<dbReference type="Gene3D" id="1.20.1740.10">
    <property type="entry name" value="Amino acid/polyamine transporter I"/>
    <property type="match status" value="1"/>
</dbReference>
<name>A0A1X2F1J5_9MYCO</name>
<evidence type="ECO:0000256" key="7">
    <source>
        <dbReference type="ARBA" id="ARBA00023136"/>
    </source>
</evidence>
<keyword evidence="5 8" id="KW-0812">Transmembrane</keyword>
<reference evidence="9 10" key="1">
    <citation type="submission" date="2016-01" db="EMBL/GenBank/DDBJ databases">
        <title>The new phylogeny of the genus Mycobacterium.</title>
        <authorList>
            <person name="Tarcisio F."/>
            <person name="Conor M."/>
            <person name="Antonella G."/>
            <person name="Elisabetta G."/>
            <person name="Giulia F.S."/>
            <person name="Sara T."/>
            <person name="Anna F."/>
            <person name="Clotilde B."/>
            <person name="Roberto B."/>
            <person name="Veronica D.S."/>
            <person name="Fabio R."/>
            <person name="Monica P."/>
            <person name="Olivier J."/>
            <person name="Enrico T."/>
            <person name="Nicola S."/>
        </authorList>
    </citation>
    <scope>NUCLEOTIDE SEQUENCE [LARGE SCALE GENOMIC DNA]</scope>
    <source>
        <strain evidence="9 10">ATCC 700010</strain>
    </source>
</reference>
<dbReference type="InterPro" id="IPR050367">
    <property type="entry name" value="APC_superfamily"/>
</dbReference>
<evidence type="ECO:0000256" key="3">
    <source>
        <dbReference type="ARBA" id="ARBA00009523"/>
    </source>
</evidence>
<dbReference type="OrthoDB" id="137613at2"/>
<proteinExistence type="inferred from homology"/>
<keyword evidence="6 8" id="KW-1133">Transmembrane helix</keyword>
<gene>
    <name evidence="9" type="ORF">AWC31_30400</name>
</gene>
<dbReference type="RefSeq" id="WP_085146018.1">
    <property type="nucleotide sequence ID" value="NZ_JACKUA010000030.1"/>
</dbReference>
<feature type="transmembrane region" description="Helical" evidence="8">
    <location>
        <begin position="159"/>
        <end position="182"/>
    </location>
</feature>
<sequence>MSQPPPDNRLARNALNLPDLVFTVLATLAPLTLVMAVAPLHFLKGGPAVPGGYLVAAAVMALFAVGFCTMTRYVRNTGAFYAIITKGLGPIAGAAAAMLAVVAYNALQVSTYGAIGYYAGSSAARFLGISCPWWVFAGAALIAVGYLGYRGITTSAKVLAAVLIAEIAVLIIMAVAVFATGGPEGFSARPFEPSTVLSVHNSAMFALIFGAFMGFECTAIYAEEVKGGASTVRRATYLAVGFIGIFYAVITYAIVTAYGADHIAAAAAADPAELALNVVADYTSSILLDITEVLLLLSAFAALLALHNASNRYAFALGREGLLPRAFGSTHHRTHAPLVAGVAQSALAAVVLALFVIFGLDPYLGLLLWGSALGFLGIIVLWAFCSLAVMVYLRRHAPEAGLWRTTVAPVLSFAVLAVVVVLVFANFDFLTAGGPVVNTVLIVAAGLAIVGGAARAGYLRRTNPDAYLALGRTEAGVDQ</sequence>
<feature type="transmembrane region" description="Helical" evidence="8">
    <location>
        <begin position="405"/>
        <end position="427"/>
    </location>
</feature>
<evidence type="ECO:0000256" key="4">
    <source>
        <dbReference type="ARBA" id="ARBA00022475"/>
    </source>
</evidence>
<evidence type="ECO:0000256" key="2">
    <source>
        <dbReference type="ARBA" id="ARBA00004651"/>
    </source>
</evidence>
<feature type="transmembrane region" description="Helical" evidence="8">
    <location>
        <begin position="286"/>
        <end position="306"/>
    </location>
</feature>
<evidence type="ECO:0000256" key="8">
    <source>
        <dbReference type="SAM" id="Phobius"/>
    </source>
</evidence>
<dbReference type="EMBL" id="LQQA01000029">
    <property type="protein sequence ID" value="ORX12314.1"/>
    <property type="molecule type" value="Genomic_DNA"/>
</dbReference>
<comment type="function">
    <text evidence="1">Probable amino-acid or metabolite transport protein.</text>
</comment>
<keyword evidence="4" id="KW-1003">Cell membrane</keyword>
<evidence type="ECO:0000313" key="9">
    <source>
        <dbReference type="EMBL" id="ORX12314.1"/>
    </source>
</evidence>
<dbReference type="GO" id="GO:0022857">
    <property type="term" value="F:transmembrane transporter activity"/>
    <property type="evidence" value="ECO:0007669"/>
    <property type="project" value="InterPro"/>
</dbReference>
<feature type="transmembrane region" description="Helical" evidence="8">
    <location>
        <begin position="235"/>
        <end position="255"/>
    </location>
</feature>
<feature type="transmembrane region" description="Helical" evidence="8">
    <location>
        <begin position="439"/>
        <end position="458"/>
    </location>
</feature>
<organism evidence="9 10">
    <name type="scientific">Mycolicibacterium wolinskyi</name>
    <dbReference type="NCBI Taxonomy" id="59750"/>
    <lineage>
        <taxon>Bacteria</taxon>
        <taxon>Bacillati</taxon>
        <taxon>Actinomycetota</taxon>
        <taxon>Actinomycetes</taxon>
        <taxon>Mycobacteriales</taxon>
        <taxon>Mycobacteriaceae</taxon>
        <taxon>Mycolicibacterium</taxon>
    </lineage>
</organism>
<comment type="subcellular location">
    <subcellularLocation>
        <location evidence="2">Cell membrane</location>
        <topology evidence="2">Multi-pass membrane protein</topology>
    </subcellularLocation>
</comment>
<dbReference type="PIRSF" id="PIRSF006060">
    <property type="entry name" value="AA_transporter"/>
    <property type="match status" value="1"/>
</dbReference>
<dbReference type="Pfam" id="PF13520">
    <property type="entry name" value="AA_permease_2"/>
    <property type="match status" value="1"/>
</dbReference>
<feature type="transmembrane region" description="Helical" evidence="8">
    <location>
        <begin position="80"/>
        <end position="106"/>
    </location>
</feature>
<evidence type="ECO:0000313" key="10">
    <source>
        <dbReference type="Proteomes" id="UP000193964"/>
    </source>
</evidence>
<protein>
    <recommendedName>
        <fullName evidence="11">Amino acid transporter</fullName>
    </recommendedName>
</protein>
<dbReference type="InterPro" id="IPR002293">
    <property type="entry name" value="AA/rel_permease1"/>
</dbReference>
<dbReference type="GO" id="GO:0005886">
    <property type="term" value="C:plasma membrane"/>
    <property type="evidence" value="ECO:0007669"/>
    <property type="project" value="UniProtKB-SubCell"/>
</dbReference>
<feature type="transmembrane region" description="Helical" evidence="8">
    <location>
        <begin position="20"/>
        <end position="42"/>
    </location>
</feature>
<dbReference type="PANTHER" id="PTHR42770:SF16">
    <property type="entry name" value="AMINO ACID PERMEASE"/>
    <property type="match status" value="1"/>
</dbReference>
<accession>A0A1X2F1J5</accession>
<feature type="transmembrane region" description="Helical" evidence="8">
    <location>
        <begin position="202"/>
        <end position="223"/>
    </location>
</feature>